<dbReference type="Gene3D" id="1.25.40.10">
    <property type="entry name" value="Tetratricopeptide repeat domain"/>
    <property type="match status" value="2"/>
</dbReference>
<dbReference type="EMBL" id="CP001102">
    <property type="protein sequence ID" value="ACE06633.1"/>
    <property type="molecule type" value="Genomic_DNA"/>
</dbReference>
<protein>
    <recommendedName>
        <fullName evidence="4">Sel1 domain protein repeat-containing protein</fullName>
    </recommendedName>
</protein>
<reference evidence="2 3" key="1">
    <citation type="journal article" date="2010" name="J. Bacteriol.">
        <title>The genome of the amoeba symbiont 'Candidatus Amoebophilus asiaticus' reveals common mechanisms for host cell interaction among amoeba-associated bacteria.</title>
        <authorList>
            <person name="Schmitz-Esser S."/>
            <person name="Tischler P."/>
            <person name="Arnold R."/>
            <person name="Montanaro J."/>
            <person name="Wagner M."/>
            <person name="Rattei T."/>
            <person name="Horn M."/>
        </authorList>
    </citation>
    <scope>NUCLEOTIDE SEQUENCE [LARGE SCALE GENOMIC DNA]</scope>
    <source>
        <strain evidence="2 3">5a2</strain>
    </source>
</reference>
<dbReference type="KEGG" id="aas:Aasi_1323"/>
<dbReference type="SUPFAM" id="SSF81901">
    <property type="entry name" value="HCP-like"/>
    <property type="match status" value="2"/>
</dbReference>
<dbReference type="PANTHER" id="PTHR11102">
    <property type="entry name" value="SEL-1-LIKE PROTEIN"/>
    <property type="match status" value="1"/>
</dbReference>
<accession>B3ETT1</accession>
<dbReference type="AlphaFoldDB" id="B3ETT1"/>
<dbReference type="InterPro" id="IPR011990">
    <property type="entry name" value="TPR-like_helical_dom_sf"/>
</dbReference>
<dbReference type="Pfam" id="PF08238">
    <property type="entry name" value="Sel1"/>
    <property type="match status" value="6"/>
</dbReference>
<feature type="compositionally biased region" description="Basic and acidic residues" evidence="1">
    <location>
        <begin position="114"/>
        <end position="127"/>
    </location>
</feature>
<dbReference type="Proteomes" id="UP000001227">
    <property type="component" value="Chromosome"/>
</dbReference>
<evidence type="ECO:0000313" key="3">
    <source>
        <dbReference type="Proteomes" id="UP000001227"/>
    </source>
</evidence>
<name>B3ETT1_AMOA5</name>
<dbReference type="InterPro" id="IPR050767">
    <property type="entry name" value="Sel1_AlgK"/>
</dbReference>
<organism evidence="2 3">
    <name type="scientific">Amoebophilus asiaticus (strain 5a2)</name>
    <dbReference type="NCBI Taxonomy" id="452471"/>
    <lineage>
        <taxon>Bacteria</taxon>
        <taxon>Pseudomonadati</taxon>
        <taxon>Bacteroidota</taxon>
        <taxon>Cytophagia</taxon>
        <taxon>Cytophagales</taxon>
        <taxon>Amoebophilaceae</taxon>
        <taxon>Candidatus Amoebophilus</taxon>
    </lineage>
</organism>
<evidence type="ECO:0000256" key="1">
    <source>
        <dbReference type="SAM" id="MobiDB-lite"/>
    </source>
</evidence>
<dbReference type="InterPro" id="IPR006597">
    <property type="entry name" value="Sel1-like"/>
</dbReference>
<keyword evidence="3" id="KW-1185">Reference proteome</keyword>
<dbReference type="SMART" id="SM00671">
    <property type="entry name" value="SEL1"/>
    <property type="match status" value="6"/>
</dbReference>
<proteinExistence type="predicted"/>
<dbReference type="OrthoDB" id="1523128at2"/>
<sequence length="765" mass="87134">MLNIISEKILQGLGMLIGCTLIMYTCACAGGDNLPTPIQPTKLAGQSITKALTSTTNNQTITDNQLTLASASVIAGQKDNKRKEHEETATLARENGAPLTRKQLTPTEQLLRLKEEKASEKEEEASIKKPTKRPKVTKGTTLPSVLQNLNIEKIIQQHKPENMDGEYRMMEAEKLAEVANNNDTEAQEEVVSQCLKGTITPLLASLISPYRWERIKERASQDERYIYLLLCFAKQADTADILLALLEDIERDAVSGNALAQVNLGYMYEKGIGKLVDCDKAIKWYIPAAEQGHAIGQKLLGDMHFRGVVDCYDYRKHGCKTMEEYNEKKAVEWYKASINQGYVPALTSLGYLYQRARNIYRRYQGAIECYKIAAKHGDTQAKFHLGETYYYGEMTNVIHYRGVKTDYKKAFKWYSQAANEGHVEAQAQLGLMYHNGQMVKRDLVKSAEWYKRAAKGGSEAAQIHMGMIYKKGRGVPKDLAQAIYWCMQTKRASGLSSILKVKEQLLSLPATVPNREIEEIESKLLSDWQAMLVQSKYDIDGQHASLHVGAYQRLEVIMYQLVNWRYQLSTQSDLMISCLQYVNTEDRIAIESYQKETGIVPYVKQQSLDNKEYLSFGEKNVEIAEAIVNELTEKRLYKEVQAILKHLEEISTIKQDSHVNGTVCTNEPLERQAFISAEEQDVAKSLTRANKSSNILLESVESIQNQAQQFDRYYRLLLEEIEKGQYARNEKFVEKHIHVFDLYINHSPYAKPEWKRLLINSILYS</sequence>
<gene>
    <name evidence="2" type="ordered locus">Aasi_1323</name>
</gene>
<dbReference type="HOGENOM" id="CLU_017381_0_0_10"/>
<dbReference type="eggNOG" id="COG0790">
    <property type="taxonomic scope" value="Bacteria"/>
</dbReference>
<feature type="region of interest" description="Disordered" evidence="1">
    <location>
        <begin position="114"/>
        <end position="139"/>
    </location>
</feature>
<dbReference type="PANTHER" id="PTHR11102:SF160">
    <property type="entry name" value="ERAD-ASSOCIATED E3 UBIQUITIN-PROTEIN LIGASE COMPONENT HRD3"/>
    <property type="match status" value="1"/>
</dbReference>
<evidence type="ECO:0008006" key="4">
    <source>
        <dbReference type="Google" id="ProtNLM"/>
    </source>
</evidence>
<evidence type="ECO:0000313" key="2">
    <source>
        <dbReference type="EMBL" id="ACE06633.1"/>
    </source>
</evidence>
<feature type="region of interest" description="Disordered" evidence="1">
    <location>
        <begin position="77"/>
        <end position="97"/>
    </location>
</feature>
<dbReference type="RefSeq" id="WP_012473377.1">
    <property type="nucleotide sequence ID" value="NC_010830.1"/>
</dbReference>
<feature type="compositionally biased region" description="Basic and acidic residues" evidence="1">
    <location>
        <begin position="78"/>
        <end position="88"/>
    </location>
</feature>